<dbReference type="InterPro" id="IPR041489">
    <property type="entry name" value="PDZ_6"/>
</dbReference>
<dbReference type="Pfam" id="PF22694">
    <property type="entry name" value="CtpB_N-like"/>
    <property type="match status" value="1"/>
</dbReference>
<dbReference type="Gene3D" id="2.30.42.10">
    <property type="match status" value="1"/>
</dbReference>
<dbReference type="InterPro" id="IPR004447">
    <property type="entry name" value="Peptidase_S41A"/>
</dbReference>
<reference evidence="7 8" key="1">
    <citation type="submission" date="2022-02" db="EMBL/GenBank/DDBJ databases">
        <title>The genome sequence of Shewanella sp. 3B26.</title>
        <authorList>
            <person name="Du J."/>
        </authorList>
    </citation>
    <scope>NUCLEOTIDE SEQUENCE [LARGE SCALE GENOMIC DNA]</scope>
    <source>
        <strain evidence="7 8">3B26</strain>
    </source>
</reference>
<evidence type="ECO:0000256" key="5">
    <source>
        <dbReference type="RuleBase" id="RU004404"/>
    </source>
</evidence>
<dbReference type="GO" id="GO:0006508">
    <property type="term" value="P:proteolysis"/>
    <property type="evidence" value="ECO:0007669"/>
    <property type="project" value="UniProtKB-KW"/>
</dbReference>
<dbReference type="CDD" id="cd07560">
    <property type="entry name" value="Peptidase_S41_CPP"/>
    <property type="match status" value="1"/>
</dbReference>
<dbReference type="InterPro" id="IPR029045">
    <property type="entry name" value="ClpP/crotonase-like_dom_sf"/>
</dbReference>
<dbReference type="Gene3D" id="3.90.226.10">
    <property type="entry name" value="2-enoyl-CoA Hydratase, Chain A, domain 1"/>
    <property type="match status" value="1"/>
</dbReference>
<keyword evidence="8" id="KW-1185">Reference proteome</keyword>
<dbReference type="SUPFAM" id="SSF50156">
    <property type="entry name" value="PDZ domain-like"/>
    <property type="match status" value="1"/>
</dbReference>
<dbReference type="SUPFAM" id="SSF52096">
    <property type="entry name" value="ClpP/crotonase"/>
    <property type="match status" value="1"/>
</dbReference>
<dbReference type="GO" id="GO:0030288">
    <property type="term" value="C:outer membrane-bounded periplasmic space"/>
    <property type="evidence" value="ECO:0007669"/>
    <property type="project" value="TreeGrafter"/>
</dbReference>
<dbReference type="GO" id="GO:0007165">
    <property type="term" value="P:signal transduction"/>
    <property type="evidence" value="ECO:0007669"/>
    <property type="project" value="TreeGrafter"/>
</dbReference>
<evidence type="ECO:0000256" key="1">
    <source>
        <dbReference type="ARBA" id="ARBA00009179"/>
    </source>
</evidence>
<dbReference type="Proteomes" id="UP001297581">
    <property type="component" value="Unassembled WGS sequence"/>
</dbReference>
<organism evidence="7 8">
    <name type="scientific">Shewanella zhuhaiensis</name>
    <dbReference type="NCBI Taxonomy" id="2919576"/>
    <lineage>
        <taxon>Bacteria</taxon>
        <taxon>Pseudomonadati</taxon>
        <taxon>Pseudomonadota</taxon>
        <taxon>Gammaproteobacteria</taxon>
        <taxon>Alteromonadales</taxon>
        <taxon>Shewanellaceae</taxon>
        <taxon>Shewanella</taxon>
    </lineage>
</organism>
<evidence type="ECO:0000256" key="2">
    <source>
        <dbReference type="ARBA" id="ARBA00022670"/>
    </source>
</evidence>
<gene>
    <name evidence="7" type="ORF">MJ923_17665</name>
</gene>
<keyword evidence="4 5" id="KW-0720">Serine protease</keyword>
<dbReference type="EMBL" id="JAKUDL010000007">
    <property type="protein sequence ID" value="MCH4296141.1"/>
    <property type="molecule type" value="Genomic_DNA"/>
</dbReference>
<evidence type="ECO:0000313" key="8">
    <source>
        <dbReference type="Proteomes" id="UP001297581"/>
    </source>
</evidence>
<evidence type="ECO:0000256" key="3">
    <source>
        <dbReference type="ARBA" id="ARBA00022801"/>
    </source>
</evidence>
<dbReference type="NCBIfam" id="TIGR00225">
    <property type="entry name" value="prc"/>
    <property type="match status" value="1"/>
</dbReference>
<comment type="similarity">
    <text evidence="1 5">Belongs to the peptidase S41A family.</text>
</comment>
<accession>A0AAJ1BJQ0</accession>
<dbReference type="GO" id="GO:0004175">
    <property type="term" value="F:endopeptidase activity"/>
    <property type="evidence" value="ECO:0007669"/>
    <property type="project" value="TreeGrafter"/>
</dbReference>
<dbReference type="InterPro" id="IPR036034">
    <property type="entry name" value="PDZ_sf"/>
</dbReference>
<keyword evidence="3 5" id="KW-0378">Hydrolase</keyword>
<comment type="caution">
    <text evidence="7">The sequence shown here is derived from an EMBL/GenBank/DDBJ whole genome shotgun (WGS) entry which is preliminary data.</text>
</comment>
<dbReference type="PANTHER" id="PTHR32060">
    <property type="entry name" value="TAIL-SPECIFIC PROTEASE"/>
    <property type="match status" value="1"/>
</dbReference>
<proteinExistence type="inferred from homology"/>
<evidence type="ECO:0000313" key="7">
    <source>
        <dbReference type="EMBL" id="MCH4296141.1"/>
    </source>
</evidence>
<protein>
    <submittedName>
        <fullName evidence="7">S41 family peptidase</fullName>
    </submittedName>
</protein>
<dbReference type="SMART" id="SM00245">
    <property type="entry name" value="TSPc"/>
    <property type="match status" value="1"/>
</dbReference>
<dbReference type="InterPro" id="IPR001478">
    <property type="entry name" value="PDZ"/>
</dbReference>
<dbReference type="GO" id="GO:0008236">
    <property type="term" value="F:serine-type peptidase activity"/>
    <property type="evidence" value="ECO:0007669"/>
    <property type="project" value="UniProtKB-KW"/>
</dbReference>
<dbReference type="PANTHER" id="PTHR32060:SF30">
    <property type="entry name" value="CARBOXY-TERMINAL PROCESSING PROTEASE CTPA"/>
    <property type="match status" value="1"/>
</dbReference>
<evidence type="ECO:0000259" key="6">
    <source>
        <dbReference type="PROSITE" id="PS50106"/>
    </source>
</evidence>
<dbReference type="Pfam" id="PF17820">
    <property type="entry name" value="PDZ_6"/>
    <property type="match status" value="1"/>
</dbReference>
<dbReference type="Pfam" id="PF03572">
    <property type="entry name" value="Peptidase_S41"/>
    <property type="match status" value="1"/>
</dbReference>
<feature type="domain" description="PDZ" evidence="6">
    <location>
        <begin position="85"/>
        <end position="153"/>
    </location>
</feature>
<evidence type="ECO:0000256" key="4">
    <source>
        <dbReference type="ARBA" id="ARBA00022825"/>
    </source>
</evidence>
<dbReference type="AlphaFoldDB" id="A0AAJ1BJQ0"/>
<dbReference type="Gene3D" id="3.30.750.44">
    <property type="match status" value="1"/>
</dbReference>
<dbReference type="SMART" id="SM00228">
    <property type="entry name" value="PDZ"/>
    <property type="match status" value="1"/>
</dbReference>
<dbReference type="InterPro" id="IPR055210">
    <property type="entry name" value="CtpA/B_N"/>
</dbReference>
<dbReference type="PROSITE" id="PS50106">
    <property type="entry name" value="PDZ"/>
    <property type="match status" value="1"/>
</dbReference>
<keyword evidence="2 5" id="KW-0645">Protease</keyword>
<dbReference type="InterPro" id="IPR005151">
    <property type="entry name" value="Tail-specific_protease"/>
</dbReference>
<name>A0AAJ1BJQ0_9GAMM</name>
<dbReference type="RefSeq" id="WP_240592218.1">
    <property type="nucleotide sequence ID" value="NZ_JAKUDL010000007.1"/>
</dbReference>
<sequence>MSQFIRYLGAMVLGLTLGLSVSLSGQENAKSILNQYDYPLLVDIMDTIETYYVNQISRDELIEGAIEGMFKKLDPYSGYLTHQDLINIRDANKGEYFGYGFEVASDDEFIRIVSPFADSPAARAGIVAGDQIVAVNKHQVAEMALNDVLAEIRYHSVHDLPLTLTLRHSNQQSYQVTLKPDTIAVASVQGKWLEGDIGYIRLTSFQDSTTQELINQINQWQTPARGLILDLRNNPGGLLDQAIRIADLFLAKGRIVSTSGRFFDANSDYFASPQTLMTNVPILVLINKGSASASEVLAAALQENGRALLIGETSFGKGTVQSLIPTIHMDSAIKLTIAHYNTPKGNDIHAKGIEPDIKIAVKAAVKDETDVAIINSEQAEKQNEDLPLASAIAWIENQK</sequence>